<dbReference type="PANTHER" id="PTHR38049">
    <property type="entry name" value="RICIN B LECTIN DOMAIN-CONTAINING PROTEIN"/>
    <property type="match status" value="1"/>
</dbReference>
<keyword evidence="3" id="KW-1185">Reference proteome</keyword>
<dbReference type="AlphaFoldDB" id="A0A2D3VCN8"/>
<proteinExistence type="predicted"/>
<evidence type="ECO:0000313" key="2">
    <source>
        <dbReference type="EMBL" id="CZT20514.1"/>
    </source>
</evidence>
<dbReference type="RefSeq" id="XP_023627403.1">
    <property type="nucleotide sequence ID" value="XM_023771635.1"/>
</dbReference>
<organism evidence="2 3">
    <name type="scientific">Ramularia collo-cygni</name>
    <dbReference type="NCBI Taxonomy" id="112498"/>
    <lineage>
        <taxon>Eukaryota</taxon>
        <taxon>Fungi</taxon>
        <taxon>Dikarya</taxon>
        <taxon>Ascomycota</taxon>
        <taxon>Pezizomycotina</taxon>
        <taxon>Dothideomycetes</taxon>
        <taxon>Dothideomycetidae</taxon>
        <taxon>Mycosphaerellales</taxon>
        <taxon>Mycosphaerellaceae</taxon>
        <taxon>Ramularia</taxon>
    </lineage>
</organism>
<feature type="region of interest" description="Disordered" evidence="1">
    <location>
        <begin position="157"/>
        <end position="181"/>
    </location>
</feature>
<sequence length="181" mass="21350">MAATEHHLHPYTGYFLAYPDDKASYWREQGFAKGEGMVTTISDEQPPFLHWVYVDRVTCEVKHGVRKEAEGHVVGPWDVTKIDRRLTCEGWEGFVAVQEEDGSDLWALYFDRADNGLRGQGRIGEEDKRMLYVDVWRKEPRKDFQSAVDERVERIQERREKEAEKEERREEEQDQDAEKLD</sequence>
<dbReference type="EMBL" id="FJUY01000009">
    <property type="protein sequence ID" value="CZT20514.1"/>
    <property type="molecule type" value="Genomic_DNA"/>
</dbReference>
<name>A0A2D3VCN8_9PEZI</name>
<accession>A0A2D3VCN8</accession>
<dbReference type="OrthoDB" id="3928002at2759"/>
<dbReference type="GeneID" id="35601511"/>
<dbReference type="PANTHER" id="PTHR38049:SF2">
    <property type="entry name" value="RICIN B LECTIN DOMAIN-CONTAINING PROTEIN"/>
    <property type="match status" value="1"/>
</dbReference>
<gene>
    <name evidence="2" type="ORF">RCC_06374</name>
</gene>
<reference evidence="2 3" key="1">
    <citation type="submission" date="2016-03" db="EMBL/GenBank/DDBJ databases">
        <authorList>
            <person name="Ploux O."/>
        </authorList>
    </citation>
    <scope>NUCLEOTIDE SEQUENCE [LARGE SCALE GENOMIC DNA]</scope>
    <source>
        <strain evidence="2 3">URUG2</strain>
    </source>
</reference>
<evidence type="ECO:0000313" key="3">
    <source>
        <dbReference type="Proteomes" id="UP000225277"/>
    </source>
</evidence>
<protein>
    <submittedName>
        <fullName evidence="2">Uncharacterized protein</fullName>
    </submittedName>
</protein>
<dbReference type="Proteomes" id="UP000225277">
    <property type="component" value="Unassembled WGS sequence"/>
</dbReference>
<evidence type="ECO:0000256" key="1">
    <source>
        <dbReference type="SAM" id="MobiDB-lite"/>
    </source>
</evidence>